<protein>
    <submittedName>
        <fullName evidence="1">Uncharacterized protein</fullName>
    </submittedName>
</protein>
<dbReference type="Proteomes" id="UP001196413">
    <property type="component" value="Unassembled WGS sequence"/>
</dbReference>
<comment type="caution">
    <text evidence="1">The sequence shown here is derived from an EMBL/GenBank/DDBJ whole genome shotgun (WGS) entry which is preliminary data.</text>
</comment>
<evidence type="ECO:0000313" key="2">
    <source>
        <dbReference type="Proteomes" id="UP001196413"/>
    </source>
</evidence>
<accession>A0AAD5MKE4</accession>
<sequence length="105" mass="11140">MQDTDKDARKMPCSKHEVVAVVNGTHKTRPEILSTTNVVMQTGENDVEKCGEQSDSNAGIGSLNAYLTIPMNHGGLAMYLAGFAIFPDKTGTNSGTPDDGELGKL</sequence>
<reference evidence="1" key="1">
    <citation type="submission" date="2021-06" db="EMBL/GenBank/DDBJ databases">
        <title>Parelaphostrongylus tenuis whole genome reference sequence.</title>
        <authorList>
            <person name="Garwood T.J."/>
            <person name="Larsen P.A."/>
            <person name="Fountain-Jones N.M."/>
            <person name="Garbe J.R."/>
            <person name="Macchietto M.G."/>
            <person name="Kania S.A."/>
            <person name="Gerhold R.W."/>
            <person name="Richards J.E."/>
            <person name="Wolf T.M."/>
        </authorList>
    </citation>
    <scope>NUCLEOTIDE SEQUENCE</scope>
    <source>
        <strain evidence="1">MNPRO001-30</strain>
        <tissue evidence="1">Meninges</tissue>
    </source>
</reference>
<proteinExistence type="predicted"/>
<dbReference type="EMBL" id="JAHQIW010003793">
    <property type="protein sequence ID" value="KAJ1360180.1"/>
    <property type="molecule type" value="Genomic_DNA"/>
</dbReference>
<organism evidence="1 2">
    <name type="scientific">Parelaphostrongylus tenuis</name>
    <name type="common">Meningeal worm</name>
    <dbReference type="NCBI Taxonomy" id="148309"/>
    <lineage>
        <taxon>Eukaryota</taxon>
        <taxon>Metazoa</taxon>
        <taxon>Ecdysozoa</taxon>
        <taxon>Nematoda</taxon>
        <taxon>Chromadorea</taxon>
        <taxon>Rhabditida</taxon>
        <taxon>Rhabditina</taxon>
        <taxon>Rhabditomorpha</taxon>
        <taxon>Strongyloidea</taxon>
        <taxon>Metastrongylidae</taxon>
        <taxon>Parelaphostrongylus</taxon>
    </lineage>
</organism>
<name>A0AAD5MKE4_PARTN</name>
<dbReference type="AlphaFoldDB" id="A0AAD5MKE4"/>
<gene>
    <name evidence="1" type="ORF">KIN20_019095</name>
</gene>
<keyword evidence="2" id="KW-1185">Reference proteome</keyword>
<evidence type="ECO:0000313" key="1">
    <source>
        <dbReference type="EMBL" id="KAJ1360180.1"/>
    </source>
</evidence>